<dbReference type="PANTHER" id="PTHR13152">
    <property type="entry name" value="TFIIH, POLYPEPTIDE 4"/>
    <property type="match status" value="1"/>
</dbReference>
<dbReference type="KEGG" id="bbel:109484536"/>
<dbReference type="GO" id="GO:0003690">
    <property type="term" value="F:double-stranded DNA binding"/>
    <property type="evidence" value="ECO:0007669"/>
    <property type="project" value="TreeGrafter"/>
</dbReference>
<dbReference type="GO" id="GO:0006289">
    <property type="term" value="P:nucleotide-excision repair"/>
    <property type="evidence" value="ECO:0007669"/>
    <property type="project" value="InterPro"/>
</dbReference>
<comment type="function">
    <text evidence="11">Component of the general transcription and DNA repair factor IIH (TFIIH) core complex which is involved in general and transcription-coupled nucleotide excision repair (NER) of damaged DNA.</text>
</comment>
<dbReference type="RefSeq" id="XP_019643413.1">
    <property type="nucleotide sequence ID" value="XM_019787854.1"/>
</dbReference>
<reference evidence="14" key="1">
    <citation type="submission" date="2025-08" db="UniProtKB">
        <authorList>
            <consortium name="RefSeq"/>
        </authorList>
    </citation>
    <scope>IDENTIFICATION</scope>
    <source>
        <tissue evidence="14">Gonad</tissue>
    </source>
</reference>
<dbReference type="NCBIfam" id="TIGR00625">
    <property type="entry name" value="tfb2"/>
    <property type="match status" value="1"/>
</dbReference>
<evidence type="ECO:0000256" key="1">
    <source>
        <dbReference type="ARBA" id="ARBA00004123"/>
    </source>
</evidence>
<dbReference type="AlphaFoldDB" id="A0A6P5A266"/>
<comment type="subcellular location">
    <subcellularLocation>
        <location evidence="1 11">Nucleus</location>
    </subcellularLocation>
</comment>
<sequence>MAGSGMKKLECKDLHGYLKTLGASLLDELYGRPATCLAVFRELSELAKHYVMRLLFLEQAVPQAVVGSWVASGNHNEHLRAVSQLTELRVWHEHQISGGLAGWILSPTFRANLRTALLGGGKPWFSAVQLPPDKHAKDVAALDTYSLERWEVLLNFIVGSGEAQVSKDIMEILVRSGLMKSEEGSLHPTITPAGFQFLLMDTPSQVWYIILQYLDTMQSRGLNLVEALQFLFQISFSTLGKDYPTEGMSDSMQQFLQHLRELGLVNQRKRKSGRFYPTRLAIHLASGISDVEKDFHKEGYLVVESNYRIYAYTDSELQVALIGLFSEILYRFPNLVVANLTRDSVQEAVVRGITAEQILHFLRVNAHPKALHRIPIVPPTISDQIRLWEMERDRLTFTEGVLYNQFLSQPDFEMLRNYAKDQGVLLWENNSKRYMVVSKGGHDDVKRYWKTIRKGNS</sequence>
<dbReference type="GO" id="GO:0006366">
    <property type="term" value="P:transcription by RNA polymerase II"/>
    <property type="evidence" value="ECO:0007669"/>
    <property type="project" value="UniProtKB-ARBA"/>
</dbReference>
<evidence type="ECO:0000256" key="4">
    <source>
        <dbReference type="ARBA" id="ARBA00023015"/>
    </source>
</evidence>
<comment type="similarity">
    <text evidence="2 11">Belongs to the TFB2 family.</text>
</comment>
<dbReference type="GO" id="GO:0001671">
    <property type="term" value="F:ATPase activator activity"/>
    <property type="evidence" value="ECO:0007669"/>
    <property type="project" value="InterPro"/>
</dbReference>
<evidence type="ECO:0000259" key="12">
    <source>
        <dbReference type="Pfam" id="PF18307"/>
    </source>
</evidence>
<proteinExistence type="inferred from homology"/>
<gene>
    <name evidence="14" type="primary">LOC109484536</name>
</gene>
<keyword evidence="13" id="KW-1185">Reference proteome</keyword>
<dbReference type="Pfam" id="PF18307">
    <property type="entry name" value="Tfb2_C"/>
    <property type="match status" value="1"/>
</dbReference>
<evidence type="ECO:0000256" key="3">
    <source>
        <dbReference type="ARBA" id="ARBA00022763"/>
    </source>
</evidence>
<organism evidence="13 14">
    <name type="scientific">Branchiostoma belcheri</name>
    <name type="common">Amphioxus</name>
    <dbReference type="NCBI Taxonomy" id="7741"/>
    <lineage>
        <taxon>Eukaryota</taxon>
        <taxon>Metazoa</taxon>
        <taxon>Chordata</taxon>
        <taxon>Cephalochordata</taxon>
        <taxon>Leptocardii</taxon>
        <taxon>Amphioxiformes</taxon>
        <taxon>Branchiostomatidae</taxon>
        <taxon>Branchiostoma</taxon>
    </lineage>
</organism>
<keyword evidence="6 11" id="KW-0234">DNA repair</keyword>
<comment type="function">
    <text evidence="8">Component of the general transcription and DNA repair factor IIH (TFIIH) core complex, which is involved in general and transcription-coupled nucleotide excision repair (NER) of damaged DNA and, when complexed to CAK, in RNA transcription by RNA polymerase II. In NER, TFIIH acts by opening DNA around the lesion to allow the excision of the damaged oligonucleotide and its replacement by a new DNA fragment. In transcription, TFIIH has an essential role in transcription initiation. When the pre-initiation complex (PIC) has been established, TFIIH is required for promoter opening and promoter escape. Phosphorylation of the C-terminal tail (CTD) of the largest subunit of RNA polymerase II by the kinase module CAK controls the initiation of transcription.</text>
</comment>
<evidence type="ECO:0000256" key="6">
    <source>
        <dbReference type="ARBA" id="ARBA00023204"/>
    </source>
</evidence>
<evidence type="ECO:0000256" key="2">
    <source>
        <dbReference type="ARBA" id="ARBA00007132"/>
    </source>
</evidence>
<keyword evidence="7 11" id="KW-0539">Nucleus</keyword>
<dbReference type="GO" id="GO:0000439">
    <property type="term" value="C:transcription factor TFIIH core complex"/>
    <property type="evidence" value="ECO:0007669"/>
    <property type="project" value="InterPro"/>
</dbReference>
<evidence type="ECO:0000313" key="14">
    <source>
        <dbReference type="RefSeq" id="XP_019643413.1"/>
    </source>
</evidence>
<name>A0A6P5A266_BRABE</name>
<dbReference type="Proteomes" id="UP000515135">
    <property type="component" value="Unplaced"/>
</dbReference>
<dbReference type="GeneID" id="109484536"/>
<dbReference type="InterPro" id="IPR004598">
    <property type="entry name" value="TFIIH_p52/Tfb2"/>
</dbReference>
<protein>
    <recommendedName>
        <fullName evidence="10 11">General transcription factor IIH subunit 4</fullName>
    </recommendedName>
</protein>
<keyword evidence="3 11" id="KW-0227">DNA damage</keyword>
<evidence type="ECO:0000256" key="10">
    <source>
        <dbReference type="ARBA" id="ARBA00070130"/>
    </source>
</evidence>
<keyword evidence="5 11" id="KW-0804">Transcription</keyword>
<dbReference type="OrthoDB" id="364513at2759"/>
<evidence type="ECO:0000256" key="8">
    <source>
        <dbReference type="ARBA" id="ARBA00057028"/>
    </source>
</evidence>
<feature type="domain" description="Transcription factor Tfb2 C-terminal" evidence="12">
    <location>
        <begin position="383"/>
        <end position="450"/>
    </location>
</feature>
<comment type="subunit">
    <text evidence="9">Component of the 7-subunit TFIIH core complex composed of XPB/ERCC3, XPD/ERCC2, GTF2H1, GTF2H2, GTF2H3, GTF2H4 and GTF2H5, which is active in NER. The core complex associates with the 3-subunit CDK-activating kinase (CAK) module composed of CCNH/cyclin H, CDK7 and MNAT1 to form the 10-subunit holoenzyme (holo-TFIIH) active in transcription. Part of TBP-based Pol II pre-initiation complex (PIC), in which Pol II core assembles with general transcription factors and other specific initiation factors including GTF2E1, GTF2E2, GTF2F1, GTF2F2, TCEA1, ERCC2, ERCC3, GTF2H2, GTF2H3, GTF2H4, GTF2H5, GTF2A1, GTF2A2, GTF2B and TBP; this large multi-subunit PIC complex mediates DNA unwinding and targets Pol II core to the transcription start site where the first phosphodiester bond forms.</text>
</comment>
<dbReference type="FunFam" id="3.30.70.2610:FF:000001">
    <property type="entry name" value="General transcription factor IIH subunit 4"/>
    <property type="match status" value="1"/>
</dbReference>
<evidence type="ECO:0000256" key="9">
    <source>
        <dbReference type="ARBA" id="ARBA00064576"/>
    </source>
</evidence>
<keyword evidence="4 11" id="KW-0805">Transcription regulation</keyword>
<evidence type="ECO:0000256" key="11">
    <source>
        <dbReference type="RuleBase" id="RU364024"/>
    </source>
</evidence>
<dbReference type="PANTHER" id="PTHR13152:SF0">
    <property type="entry name" value="GENERAL TRANSCRIPTION FACTOR IIH SUBUNIT 4"/>
    <property type="match status" value="1"/>
</dbReference>
<accession>A0A6P5A266</accession>
<dbReference type="GO" id="GO:0005675">
    <property type="term" value="C:transcription factor TFIIH holo complex"/>
    <property type="evidence" value="ECO:0007669"/>
    <property type="project" value="TreeGrafter"/>
</dbReference>
<dbReference type="InterPro" id="IPR040662">
    <property type="entry name" value="Tfb2_C"/>
</dbReference>
<dbReference type="Pfam" id="PF03849">
    <property type="entry name" value="Tfb2"/>
    <property type="match status" value="1"/>
</dbReference>
<evidence type="ECO:0000313" key="13">
    <source>
        <dbReference type="Proteomes" id="UP000515135"/>
    </source>
</evidence>
<dbReference type="Gene3D" id="3.30.70.2610">
    <property type="match status" value="1"/>
</dbReference>
<evidence type="ECO:0000256" key="7">
    <source>
        <dbReference type="ARBA" id="ARBA00023242"/>
    </source>
</evidence>
<evidence type="ECO:0000256" key="5">
    <source>
        <dbReference type="ARBA" id="ARBA00023163"/>
    </source>
</evidence>